<evidence type="ECO:0000256" key="1">
    <source>
        <dbReference type="SAM" id="MobiDB-lite"/>
    </source>
</evidence>
<dbReference type="EMBL" id="CAJOBJ010228278">
    <property type="protein sequence ID" value="CAF5048882.1"/>
    <property type="molecule type" value="Genomic_DNA"/>
</dbReference>
<comment type="caution">
    <text evidence="3">The sequence shown here is derived from an EMBL/GenBank/DDBJ whole genome shotgun (WGS) entry which is preliminary data.</text>
</comment>
<name>A0A8S3EDA0_9BILA</name>
<reference evidence="3" key="1">
    <citation type="submission" date="2021-02" db="EMBL/GenBank/DDBJ databases">
        <authorList>
            <person name="Nowell W R."/>
        </authorList>
    </citation>
    <scope>NUCLEOTIDE SEQUENCE</scope>
</reference>
<evidence type="ECO:0000313" key="2">
    <source>
        <dbReference type="EMBL" id="CAF4876886.1"/>
    </source>
</evidence>
<proteinExistence type="predicted"/>
<feature type="region of interest" description="Disordered" evidence="1">
    <location>
        <begin position="1"/>
        <end position="42"/>
    </location>
</feature>
<dbReference type="EMBL" id="CAJOBH010160466">
    <property type="protein sequence ID" value="CAF4876886.1"/>
    <property type="molecule type" value="Genomic_DNA"/>
</dbReference>
<feature type="non-terminal residue" evidence="3">
    <location>
        <position position="1"/>
    </location>
</feature>
<feature type="compositionally biased region" description="Polar residues" evidence="1">
    <location>
        <begin position="1"/>
        <end position="33"/>
    </location>
</feature>
<dbReference type="Proteomes" id="UP000681967">
    <property type="component" value="Unassembled WGS sequence"/>
</dbReference>
<accession>A0A8S3EDA0</accession>
<dbReference type="AlphaFoldDB" id="A0A8S3EDA0"/>
<evidence type="ECO:0000313" key="4">
    <source>
        <dbReference type="Proteomes" id="UP000681720"/>
    </source>
</evidence>
<protein>
    <submittedName>
        <fullName evidence="3">Uncharacterized protein</fullName>
    </submittedName>
</protein>
<organism evidence="3 4">
    <name type="scientific">Rotaria magnacalcarata</name>
    <dbReference type="NCBI Taxonomy" id="392030"/>
    <lineage>
        <taxon>Eukaryota</taxon>
        <taxon>Metazoa</taxon>
        <taxon>Spiralia</taxon>
        <taxon>Gnathifera</taxon>
        <taxon>Rotifera</taxon>
        <taxon>Eurotatoria</taxon>
        <taxon>Bdelloidea</taxon>
        <taxon>Philodinida</taxon>
        <taxon>Philodinidae</taxon>
        <taxon>Rotaria</taxon>
    </lineage>
</organism>
<gene>
    <name evidence="2" type="ORF">BYL167_LOCUS51189</name>
    <name evidence="3" type="ORF">GIL414_LOCUS59845</name>
</gene>
<evidence type="ECO:0000313" key="3">
    <source>
        <dbReference type="EMBL" id="CAF5048882.1"/>
    </source>
</evidence>
<sequence length="42" mass="4260">MPNSTTTSAPFSSMTAQSGAMWQQPSSTSSVNNPFAAPSGPL</sequence>
<dbReference type="Proteomes" id="UP000681720">
    <property type="component" value="Unassembled WGS sequence"/>
</dbReference>